<feature type="transmembrane region" description="Helical" evidence="6">
    <location>
        <begin position="328"/>
        <end position="347"/>
    </location>
</feature>
<dbReference type="Gene3D" id="1.20.1250.20">
    <property type="entry name" value="MFS general substrate transporter like domains"/>
    <property type="match status" value="1"/>
</dbReference>
<name>A0A3M8DWQ3_9BACL</name>
<keyword evidence="2" id="KW-1003">Cell membrane</keyword>
<keyword evidence="8" id="KW-1185">Reference proteome</keyword>
<evidence type="ECO:0000256" key="3">
    <source>
        <dbReference type="ARBA" id="ARBA00022692"/>
    </source>
</evidence>
<gene>
    <name evidence="7" type="ORF">EDM56_04135</name>
</gene>
<evidence type="ECO:0000256" key="4">
    <source>
        <dbReference type="ARBA" id="ARBA00022989"/>
    </source>
</evidence>
<feature type="transmembrane region" description="Helical" evidence="6">
    <location>
        <begin position="149"/>
        <end position="175"/>
    </location>
</feature>
<feature type="transmembrane region" description="Helical" evidence="6">
    <location>
        <begin position="124"/>
        <end position="143"/>
    </location>
</feature>
<evidence type="ECO:0000313" key="8">
    <source>
        <dbReference type="Proteomes" id="UP000271031"/>
    </source>
</evidence>
<feature type="transmembrane region" description="Helical" evidence="6">
    <location>
        <begin position="419"/>
        <end position="437"/>
    </location>
</feature>
<feature type="transmembrane region" description="Helical" evidence="6">
    <location>
        <begin position="303"/>
        <end position="321"/>
    </location>
</feature>
<keyword evidence="4 6" id="KW-1133">Transmembrane helix</keyword>
<sequence length="447" mass="49402">MALETAPLELTEQVPPKRNDFPILAQKRRLAHVNCHNQCTNPIRGRQKPNRTMEVWSLHKQLYLYVNALSDFGSRMNLIAVSALFSVFANSPVWLMAYFLARQAGAVLSSLFAGVLADRFDRRLCMIASDLVCAVVIGSIAIVPHPLTAVIAAFVAGIMYNVFQISFDASIASLFGEGNVKRTNSRIVRLTMIVTVLGFAVSGYVADLWGFRWIVAFDALTFLVSAVMLFRMRWQTTHRRVPNESKGKWGTDLAEVFAYLKAERVYLHLILFAFLFAFGGTAWNYGLPLLSQRDLSHQSTFHGLMWTMMGAGGVVGSFVFAKVRLRAIPAFLTTMVAFSLTISLVFWSSQQAVILGFLFAAGVFDAGAQLYQRTMIQTSDGAYRGRVLGIQALFVRLGYLLGFLVAPALLMVISLPVMIVVVQGVVTGIAMLLARTFSDSARQSLPK</sequence>
<dbReference type="InterPro" id="IPR036259">
    <property type="entry name" value="MFS_trans_sf"/>
</dbReference>
<feature type="transmembrane region" description="Helical" evidence="6">
    <location>
        <begin position="265"/>
        <end position="283"/>
    </location>
</feature>
<dbReference type="PANTHER" id="PTHR23513">
    <property type="entry name" value="INTEGRAL MEMBRANE EFFLUX PROTEIN-RELATED"/>
    <property type="match status" value="1"/>
</dbReference>
<accession>A0A3M8DWQ3</accession>
<evidence type="ECO:0000256" key="1">
    <source>
        <dbReference type="ARBA" id="ARBA00004651"/>
    </source>
</evidence>
<dbReference type="PRINTS" id="PR01988">
    <property type="entry name" value="EXPORTERBACE"/>
</dbReference>
<dbReference type="Pfam" id="PF07690">
    <property type="entry name" value="MFS_1"/>
    <property type="match status" value="1"/>
</dbReference>
<protein>
    <submittedName>
        <fullName evidence="7">MFS transporter</fullName>
    </submittedName>
</protein>
<feature type="transmembrane region" description="Helical" evidence="6">
    <location>
        <begin position="353"/>
        <end position="372"/>
    </location>
</feature>
<dbReference type="OrthoDB" id="9775268at2"/>
<dbReference type="AlphaFoldDB" id="A0A3M8DWQ3"/>
<dbReference type="CDD" id="cd06173">
    <property type="entry name" value="MFS_MefA_like"/>
    <property type="match status" value="1"/>
</dbReference>
<dbReference type="SUPFAM" id="SSF103473">
    <property type="entry name" value="MFS general substrate transporter"/>
    <property type="match status" value="1"/>
</dbReference>
<comment type="caution">
    <text evidence="7">The sequence shown here is derived from an EMBL/GenBank/DDBJ whole genome shotgun (WGS) entry which is preliminary data.</text>
</comment>
<organism evidence="7 8">
    <name type="scientific">Brevibacillus fluminis</name>
    <dbReference type="NCBI Taxonomy" id="511487"/>
    <lineage>
        <taxon>Bacteria</taxon>
        <taxon>Bacillati</taxon>
        <taxon>Bacillota</taxon>
        <taxon>Bacilli</taxon>
        <taxon>Bacillales</taxon>
        <taxon>Paenibacillaceae</taxon>
        <taxon>Brevibacillus</taxon>
    </lineage>
</organism>
<comment type="subcellular location">
    <subcellularLocation>
        <location evidence="1">Cell membrane</location>
        <topology evidence="1">Multi-pass membrane protein</topology>
    </subcellularLocation>
</comment>
<keyword evidence="3 6" id="KW-0812">Transmembrane</keyword>
<feature type="transmembrane region" description="Helical" evidence="6">
    <location>
        <begin position="393"/>
        <end position="413"/>
    </location>
</feature>
<evidence type="ECO:0000313" key="7">
    <source>
        <dbReference type="EMBL" id="RNB91949.1"/>
    </source>
</evidence>
<dbReference type="InterPro" id="IPR011701">
    <property type="entry name" value="MFS"/>
</dbReference>
<dbReference type="GO" id="GO:0022857">
    <property type="term" value="F:transmembrane transporter activity"/>
    <property type="evidence" value="ECO:0007669"/>
    <property type="project" value="InterPro"/>
</dbReference>
<feature type="transmembrane region" description="Helical" evidence="6">
    <location>
        <begin position="211"/>
        <end position="230"/>
    </location>
</feature>
<dbReference type="PANTHER" id="PTHR23513:SF6">
    <property type="entry name" value="MAJOR FACILITATOR SUPERFAMILY ASSOCIATED DOMAIN-CONTAINING PROTEIN"/>
    <property type="match status" value="1"/>
</dbReference>
<feature type="transmembrane region" description="Helical" evidence="6">
    <location>
        <begin position="187"/>
        <end position="205"/>
    </location>
</feature>
<dbReference type="Proteomes" id="UP000271031">
    <property type="component" value="Unassembled WGS sequence"/>
</dbReference>
<dbReference type="EMBL" id="RHHQ01000004">
    <property type="protein sequence ID" value="RNB91949.1"/>
    <property type="molecule type" value="Genomic_DNA"/>
</dbReference>
<reference evidence="7 8" key="1">
    <citation type="submission" date="2018-10" db="EMBL/GenBank/DDBJ databases">
        <title>Phylogenomics of Brevibacillus.</title>
        <authorList>
            <person name="Dunlap C."/>
        </authorList>
    </citation>
    <scope>NUCLEOTIDE SEQUENCE [LARGE SCALE GENOMIC DNA]</scope>
    <source>
        <strain evidence="7 8">JCM 15716</strain>
    </source>
</reference>
<evidence type="ECO:0000256" key="5">
    <source>
        <dbReference type="ARBA" id="ARBA00023136"/>
    </source>
</evidence>
<dbReference type="GO" id="GO:0005886">
    <property type="term" value="C:plasma membrane"/>
    <property type="evidence" value="ECO:0007669"/>
    <property type="project" value="UniProtKB-SubCell"/>
</dbReference>
<evidence type="ECO:0000256" key="6">
    <source>
        <dbReference type="SAM" id="Phobius"/>
    </source>
</evidence>
<dbReference type="InterPro" id="IPR022324">
    <property type="entry name" value="Bacilysin_exporter_BacE_put"/>
</dbReference>
<evidence type="ECO:0000256" key="2">
    <source>
        <dbReference type="ARBA" id="ARBA00022475"/>
    </source>
</evidence>
<keyword evidence="5 6" id="KW-0472">Membrane</keyword>
<proteinExistence type="predicted"/>